<sequence length="229" mass="25856">MESSDTIHTSCDGKDFNTKDSSSDEVSIISENESFSSDNSQLKDKMINDKQEKDEKEGNVCNEKESIHENIKQEENNKEKINTKTPTQTPSKSCSFGQKGQTSLISIKELSNSKSPQPKQEKKLNIEVVDCKSPTSPIISPRQKFTPRASMIQLVKGCPEEQIKIGYNVSLMNRNDVINFKGPMNGQLTLTNYKIVFVVKCVIFNVSIPLTKIAYFKKVNSMDKQHKRL</sequence>
<keyword evidence="3" id="KW-1185">Reference proteome</keyword>
<evidence type="ECO:0000256" key="1">
    <source>
        <dbReference type="SAM" id="MobiDB-lite"/>
    </source>
</evidence>
<protein>
    <submittedName>
        <fullName evidence="2">Uncharacterized protein</fullName>
    </submittedName>
</protein>
<dbReference type="KEGG" id="edi:EDI_030780"/>
<dbReference type="InterPro" id="IPR011993">
    <property type="entry name" value="PH-like_dom_sf"/>
</dbReference>
<accession>B0ECM6</accession>
<feature type="compositionally biased region" description="Low complexity" evidence="1">
    <location>
        <begin position="24"/>
        <end position="34"/>
    </location>
</feature>
<gene>
    <name evidence="2" type="ORF">EDI_030780</name>
</gene>
<dbReference type="VEuPathDB" id="AmoebaDB:EDI_030780"/>
<feature type="compositionally biased region" description="Polar residues" evidence="1">
    <location>
        <begin position="86"/>
        <end position="98"/>
    </location>
</feature>
<dbReference type="AlphaFoldDB" id="B0ECM6"/>
<feature type="compositionally biased region" description="Basic and acidic residues" evidence="1">
    <location>
        <begin position="41"/>
        <end position="82"/>
    </location>
</feature>
<dbReference type="EMBL" id="DS548779">
    <property type="protein sequence ID" value="EDR27721.1"/>
    <property type="molecule type" value="Genomic_DNA"/>
</dbReference>
<dbReference type="GeneID" id="5881034"/>
<proteinExistence type="predicted"/>
<organism evidence="3">
    <name type="scientific">Entamoeba dispar (strain ATCC PRA-260 / SAW760)</name>
    <dbReference type="NCBI Taxonomy" id="370354"/>
    <lineage>
        <taxon>Eukaryota</taxon>
        <taxon>Amoebozoa</taxon>
        <taxon>Evosea</taxon>
        <taxon>Archamoebae</taxon>
        <taxon>Mastigamoebida</taxon>
        <taxon>Entamoebidae</taxon>
        <taxon>Entamoeba</taxon>
    </lineage>
</organism>
<feature type="region of interest" description="Disordered" evidence="1">
    <location>
        <begin position="1"/>
        <end position="98"/>
    </location>
</feature>
<dbReference type="OrthoDB" id="271628at2759"/>
<reference evidence="3" key="1">
    <citation type="submission" date="2007-12" db="EMBL/GenBank/DDBJ databases">
        <title>Annotation of Entamoeba dispar SAW760.</title>
        <authorList>
            <person name="Lorenzi H."/>
            <person name="Inman J."/>
            <person name="Schobel S."/>
            <person name="Amedeo P."/>
            <person name="Caler E."/>
        </authorList>
    </citation>
    <scope>NUCLEOTIDE SEQUENCE [LARGE SCALE GENOMIC DNA]</scope>
    <source>
        <strain evidence="3">ATCC PRA-260 / SAW760</strain>
    </source>
</reference>
<dbReference type="Proteomes" id="UP000008076">
    <property type="component" value="Unassembled WGS sequence"/>
</dbReference>
<evidence type="ECO:0000313" key="3">
    <source>
        <dbReference type="Proteomes" id="UP000008076"/>
    </source>
</evidence>
<name>B0ECM6_ENTDS</name>
<dbReference type="Gene3D" id="2.30.29.30">
    <property type="entry name" value="Pleckstrin-homology domain (PH domain)/Phosphotyrosine-binding domain (PTB)"/>
    <property type="match status" value="1"/>
</dbReference>
<feature type="compositionally biased region" description="Basic and acidic residues" evidence="1">
    <location>
        <begin position="11"/>
        <end position="22"/>
    </location>
</feature>
<dbReference type="SUPFAM" id="SSF50729">
    <property type="entry name" value="PH domain-like"/>
    <property type="match status" value="1"/>
</dbReference>
<dbReference type="RefSeq" id="XP_001736052.1">
    <property type="nucleotide sequence ID" value="XM_001736000.1"/>
</dbReference>
<evidence type="ECO:0000313" key="2">
    <source>
        <dbReference type="EMBL" id="EDR27721.1"/>
    </source>
</evidence>
<feature type="non-terminal residue" evidence="2">
    <location>
        <position position="229"/>
    </location>
</feature>